<dbReference type="CDD" id="cd06171">
    <property type="entry name" value="Sigma70_r4"/>
    <property type="match status" value="1"/>
</dbReference>
<feature type="domain" description="RNA polymerase sigma factor 70 region 4 type 2" evidence="7">
    <location>
        <begin position="100"/>
        <end position="151"/>
    </location>
</feature>
<feature type="domain" description="RNA polymerase sigma-70 region 2" evidence="6">
    <location>
        <begin position="18"/>
        <end position="75"/>
    </location>
</feature>
<evidence type="ECO:0000256" key="1">
    <source>
        <dbReference type="ARBA" id="ARBA00010641"/>
    </source>
</evidence>
<evidence type="ECO:0000256" key="3">
    <source>
        <dbReference type="ARBA" id="ARBA00023082"/>
    </source>
</evidence>
<proteinExistence type="inferred from homology"/>
<dbReference type="EMBL" id="BAABKG010000001">
    <property type="protein sequence ID" value="GAA5140940.1"/>
    <property type="molecule type" value="Genomic_DNA"/>
</dbReference>
<dbReference type="InterPro" id="IPR007627">
    <property type="entry name" value="RNA_pol_sigma70_r2"/>
</dbReference>
<dbReference type="Gene3D" id="1.10.1740.10">
    <property type="match status" value="1"/>
</dbReference>
<evidence type="ECO:0000259" key="6">
    <source>
        <dbReference type="Pfam" id="PF04542"/>
    </source>
</evidence>
<dbReference type="InterPro" id="IPR036388">
    <property type="entry name" value="WH-like_DNA-bd_sf"/>
</dbReference>
<comment type="caution">
    <text evidence="8">The sequence shown here is derived from an EMBL/GenBank/DDBJ whole genome shotgun (WGS) entry which is preliminary data.</text>
</comment>
<comment type="similarity">
    <text evidence="1">Belongs to the sigma-70 factor family. ECF subfamily.</text>
</comment>
<protein>
    <submittedName>
        <fullName evidence="8">SigE family RNA polymerase sigma factor</fullName>
    </submittedName>
</protein>
<dbReference type="Pfam" id="PF04542">
    <property type="entry name" value="Sigma70_r2"/>
    <property type="match status" value="1"/>
</dbReference>
<evidence type="ECO:0000256" key="4">
    <source>
        <dbReference type="ARBA" id="ARBA00023125"/>
    </source>
</evidence>
<keyword evidence="2" id="KW-0805">Transcription regulation</keyword>
<keyword evidence="4" id="KW-0238">DNA-binding</keyword>
<dbReference type="InterPro" id="IPR013325">
    <property type="entry name" value="RNA_pol_sigma_r2"/>
</dbReference>
<keyword evidence="9" id="KW-1185">Reference proteome</keyword>
<evidence type="ECO:0000313" key="8">
    <source>
        <dbReference type="EMBL" id="GAA5140940.1"/>
    </source>
</evidence>
<evidence type="ECO:0000256" key="5">
    <source>
        <dbReference type="ARBA" id="ARBA00023163"/>
    </source>
</evidence>
<dbReference type="PANTHER" id="PTHR43133:SF50">
    <property type="entry name" value="ECF RNA POLYMERASE SIGMA FACTOR SIGM"/>
    <property type="match status" value="1"/>
</dbReference>
<dbReference type="Pfam" id="PF08281">
    <property type="entry name" value="Sigma70_r4_2"/>
    <property type="match status" value="1"/>
</dbReference>
<dbReference type="NCBIfam" id="TIGR02937">
    <property type="entry name" value="sigma70-ECF"/>
    <property type="match status" value="1"/>
</dbReference>
<keyword evidence="3" id="KW-0731">Sigma factor</keyword>
<gene>
    <name evidence="8" type="ORF">GCM10023340_01870</name>
</gene>
<accession>A0ABP9P5K4</accession>
<dbReference type="InterPro" id="IPR013324">
    <property type="entry name" value="RNA_pol_sigma_r3/r4-like"/>
</dbReference>
<keyword evidence="5" id="KW-0804">Transcription</keyword>
<dbReference type="InterPro" id="IPR014325">
    <property type="entry name" value="RNA_pol_sigma-E_actinobac"/>
</dbReference>
<dbReference type="NCBIfam" id="TIGR02983">
    <property type="entry name" value="SigE-fam_strep"/>
    <property type="match status" value="1"/>
</dbReference>
<dbReference type="Gene3D" id="1.10.10.10">
    <property type="entry name" value="Winged helix-like DNA-binding domain superfamily/Winged helix DNA-binding domain"/>
    <property type="match status" value="1"/>
</dbReference>
<evidence type="ECO:0000256" key="2">
    <source>
        <dbReference type="ARBA" id="ARBA00023015"/>
    </source>
</evidence>
<dbReference type="InterPro" id="IPR014284">
    <property type="entry name" value="RNA_pol_sigma-70_dom"/>
</dbReference>
<dbReference type="Proteomes" id="UP001500221">
    <property type="component" value="Unassembled WGS sequence"/>
</dbReference>
<name>A0ABP9P5K4_9ACTN</name>
<dbReference type="InterPro" id="IPR013249">
    <property type="entry name" value="RNA_pol_sigma70_r4_t2"/>
</dbReference>
<dbReference type="InterPro" id="IPR039425">
    <property type="entry name" value="RNA_pol_sigma-70-like"/>
</dbReference>
<sequence length="162" mass="17991">MDDDYTGFAAARWRPLLRAAIVLGCSPTEAEDLVQTTLLRCYVAWPKVVRAESRDAYAGRVLLNAFRESRRRRWWGERPAADLPEQVLDDDTGRVDDADAARRALAGLTAAQREVVVLRHYVGLSERETADLLGVPRGTVKSRLSTALGRLAGALDETEVDR</sequence>
<dbReference type="SUPFAM" id="SSF88659">
    <property type="entry name" value="Sigma3 and sigma4 domains of RNA polymerase sigma factors"/>
    <property type="match status" value="1"/>
</dbReference>
<dbReference type="RefSeq" id="WP_345453430.1">
    <property type="nucleotide sequence ID" value="NZ_BAABKG010000001.1"/>
</dbReference>
<evidence type="ECO:0000259" key="7">
    <source>
        <dbReference type="Pfam" id="PF08281"/>
    </source>
</evidence>
<organism evidence="8 9">
    <name type="scientific">Nocardioides marinquilinus</name>
    <dbReference type="NCBI Taxonomy" id="1210400"/>
    <lineage>
        <taxon>Bacteria</taxon>
        <taxon>Bacillati</taxon>
        <taxon>Actinomycetota</taxon>
        <taxon>Actinomycetes</taxon>
        <taxon>Propionibacteriales</taxon>
        <taxon>Nocardioidaceae</taxon>
        <taxon>Nocardioides</taxon>
    </lineage>
</organism>
<reference evidence="9" key="1">
    <citation type="journal article" date="2019" name="Int. J. Syst. Evol. Microbiol.">
        <title>The Global Catalogue of Microorganisms (GCM) 10K type strain sequencing project: providing services to taxonomists for standard genome sequencing and annotation.</title>
        <authorList>
            <consortium name="The Broad Institute Genomics Platform"/>
            <consortium name="The Broad Institute Genome Sequencing Center for Infectious Disease"/>
            <person name="Wu L."/>
            <person name="Ma J."/>
        </authorList>
    </citation>
    <scope>NUCLEOTIDE SEQUENCE [LARGE SCALE GENOMIC DNA]</scope>
    <source>
        <strain evidence="9">JCM 18459</strain>
    </source>
</reference>
<dbReference type="SUPFAM" id="SSF88946">
    <property type="entry name" value="Sigma2 domain of RNA polymerase sigma factors"/>
    <property type="match status" value="1"/>
</dbReference>
<dbReference type="PANTHER" id="PTHR43133">
    <property type="entry name" value="RNA POLYMERASE ECF-TYPE SIGMA FACTO"/>
    <property type="match status" value="1"/>
</dbReference>
<evidence type="ECO:0000313" key="9">
    <source>
        <dbReference type="Proteomes" id="UP001500221"/>
    </source>
</evidence>